<accession>A0A1F7GFI0</accession>
<keyword evidence="4 6" id="KW-1133">Transmembrane helix</keyword>
<feature type="transmembrane region" description="Helical" evidence="6">
    <location>
        <begin position="65"/>
        <end position="83"/>
    </location>
</feature>
<feature type="transmembrane region" description="Helical" evidence="6">
    <location>
        <begin position="150"/>
        <end position="169"/>
    </location>
</feature>
<feature type="transmembrane region" description="Helical" evidence="6">
    <location>
        <begin position="175"/>
        <end position="193"/>
    </location>
</feature>
<evidence type="ECO:0000256" key="4">
    <source>
        <dbReference type="ARBA" id="ARBA00022989"/>
    </source>
</evidence>
<comment type="caution">
    <text evidence="8">The sequence shown here is derived from an EMBL/GenBank/DDBJ whole genome shotgun (WGS) entry which is preliminary data.</text>
</comment>
<dbReference type="GO" id="GO:0016020">
    <property type="term" value="C:membrane"/>
    <property type="evidence" value="ECO:0007669"/>
    <property type="project" value="UniProtKB-SubCell"/>
</dbReference>
<proteinExistence type="inferred from homology"/>
<evidence type="ECO:0000256" key="1">
    <source>
        <dbReference type="ARBA" id="ARBA00004141"/>
    </source>
</evidence>
<keyword evidence="3 6" id="KW-0812">Transmembrane</keyword>
<dbReference type="Proteomes" id="UP000177026">
    <property type="component" value="Unassembled WGS sequence"/>
</dbReference>
<feature type="transmembrane region" description="Helical" evidence="6">
    <location>
        <begin position="32"/>
        <end position="53"/>
    </location>
</feature>
<name>A0A1F7GFI0_9BACT</name>
<feature type="transmembrane region" description="Helical" evidence="6">
    <location>
        <begin position="6"/>
        <end position="25"/>
    </location>
</feature>
<dbReference type="PANTHER" id="PTHR32322:SF2">
    <property type="entry name" value="EAMA DOMAIN-CONTAINING PROTEIN"/>
    <property type="match status" value="1"/>
</dbReference>
<dbReference type="EMBL" id="MFZI01000081">
    <property type="protein sequence ID" value="OGK17698.1"/>
    <property type="molecule type" value="Genomic_DNA"/>
</dbReference>
<feature type="transmembrane region" description="Helical" evidence="6">
    <location>
        <begin position="119"/>
        <end position="138"/>
    </location>
</feature>
<dbReference type="InterPro" id="IPR037185">
    <property type="entry name" value="EmrE-like"/>
</dbReference>
<feature type="domain" description="EamA" evidence="7">
    <location>
        <begin position="2"/>
        <end position="137"/>
    </location>
</feature>
<evidence type="ECO:0000313" key="8">
    <source>
        <dbReference type="EMBL" id="OGK17698.1"/>
    </source>
</evidence>
<feature type="transmembrane region" description="Helical" evidence="6">
    <location>
        <begin position="213"/>
        <end position="231"/>
    </location>
</feature>
<gene>
    <name evidence="8" type="ORF">A2866_05955</name>
</gene>
<dbReference type="InterPro" id="IPR000620">
    <property type="entry name" value="EamA_dom"/>
</dbReference>
<feature type="transmembrane region" description="Helical" evidence="6">
    <location>
        <begin position="237"/>
        <end position="258"/>
    </location>
</feature>
<evidence type="ECO:0000256" key="6">
    <source>
        <dbReference type="SAM" id="Phobius"/>
    </source>
</evidence>
<evidence type="ECO:0000256" key="2">
    <source>
        <dbReference type="ARBA" id="ARBA00007362"/>
    </source>
</evidence>
<feature type="domain" description="EamA" evidence="7">
    <location>
        <begin position="147"/>
        <end position="283"/>
    </location>
</feature>
<reference evidence="8 9" key="1">
    <citation type="journal article" date="2016" name="Nat. Commun.">
        <title>Thousands of microbial genomes shed light on interconnected biogeochemical processes in an aquifer system.</title>
        <authorList>
            <person name="Anantharaman K."/>
            <person name="Brown C.T."/>
            <person name="Hug L.A."/>
            <person name="Sharon I."/>
            <person name="Castelle C.J."/>
            <person name="Probst A.J."/>
            <person name="Thomas B.C."/>
            <person name="Singh A."/>
            <person name="Wilkins M.J."/>
            <person name="Karaoz U."/>
            <person name="Brodie E.L."/>
            <person name="Williams K.H."/>
            <person name="Hubbard S.S."/>
            <person name="Banfield J.F."/>
        </authorList>
    </citation>
    <scope>NUCLEOTIDE SEQUENCE [LARGE SCALE GENOMIC DNA]</scope>
</reference>
<dbReference type="PANTHER" id="PTHR32322">
    <property type="entry name" value="INNER MEMBRANE TRANSPORTER"/>
    <property type="match status" value="1"/>
</dbReference>
<dbReference type="InterPro" id="IPR050638">
    <property type="entry name" value="AA-Vitamin_Transporters"/>
</dbReference>
<feature type="transmembrane region" description="Helical" evidence="6">
    <location>
        <begin position="95"/>
        <end position="113"/>
    </location>
</feature>
<protein>
    <recommendedName>
        <fullName evidence="7">EamA domain-containing protein</fullName>
    </recommendedName>
</protein>
<comment type="subcellular location">
    <subcellularLocation>
        <location evidence="1">Membrane</location>
        <topology evidence="1">Multi-pass membrane protein</topology>
    </subcellularLocation>
</comment>
<dbReference type="Gene3D" id="1.10.3730.20">
    <property type="match status" value="1"/>
</dbReference>
<sequence length="284" mass="31624">MSWQMLLSISILSYSLAILTQRILMKGNKSDPVSYSVIFQLLTGFIIGIFGYLTADMTIPRVQPLLINLTLLTLLYGIGNIFTFKALKMLEASEFTIIFATRGLFTLIASSILLKEGLYSTQFLGALLILISVVLVTIKSMHLKFSRGELLALLGAMCMGFAVTNDRYLLSYFSVYPYVTIAFILPALFIGLLNFKKMKNVKTLFKKHIFIKMLVMCLLFSISSISFFSALKMGNNSSQIAILNLLSIILIVVLGTVFLRERNNILRKIIGSILSIIGSAILVK</sequence>
<dbReference type="AlphaFoldDB" id="A0A1F7GFI0"/>
<evidence type="ECO:0000256" key="5">
    <source>
        <dbReference type="ARBA" id="ARBA00023136"/>
    </source>
</evidence>
<evidence type="ECO:0000313" key="9">
    <source>
        <dbReference type="Proteomes" id="UP000177026"/>
    </source>
</evidence>
<comment type="similarity">
    <text evidence="2">Belongs to the EamA transporter family.</text>
</comment>
<evidence type="ECO:0000259" key="7">
    <source>
        <dbReference type="Pfam" id="PF00892"/>
    </source>
</evidence>
<dbReference type="Pfam" id="PF00892">
    <property type="entry name" value="EamA"/>
    <property type="match status" value="2"/>
</dbReference>
<keyword evidence="5 6" id="KW-0472">Membrane</keyword>
<organism evidence="8 9">
    <name type="scientific">Candidatus Roizmanbacteria bacterium RIFCSPHIGHO2_01_FULL_39_8</name>
    <dbReference type="NCBI Taxonomy" id="1802033"/>
    <lineage>
        <taxon>Bacteria</taxon>
        <taxon>Candidatus Roizmaniibacteriota</taxon>
    </lineage>
</organism>
<dbReference type="SUPFAM" id="SSF103481">
    <property type="entry name" value="Multidrug resistance efflux transporter EmrE"/>
    <property type="match status" value="2"/>
</dbReference>
<evidence type="ECO:0000256" key="3">
    <source>
        <dbReference type="ARBA" id="ARBA00022692"/>
    </source>
</evidence>